<evidence type="ECO:0000259" key="7">
    <source>
        <dbReference type="PROSITE" id="PS50054"/>
    </source>
</evidence>
<evidence type="ECO:0000259" key="8">
    <source>
        <dbReference type="PROSITE" id="PS50056"/>
    </source>
</evidence>
<protein>
    <submittedName>
        <fullName evidence="9">Uncharacterized protein</fullName>
    </submittedName>
</protein>
<dbReference type="SMART" id="SM00404">
    <property type="entry name" value="PTPc_motif"/>
    <property type="match status" value="1"/>
</dbReference>
<dbReference type="PANTHER" id="PTHR45948">
    <property type="entry name" value="DUAL SPECIFICITY PROTEIN PHOSPHATASE DDB_G0269404-RELATED"/>
    <property type="match status" value="1"/>
</dbReference>
<organism evidence="9 10">
    <name type="scientific">Onchocerca volvulus</name>
    <dbReference type="NCBI Taxonomy" id="6282"/>
    <lineage>
        <taxon>Eukaryota</taxon>
        <taxon>Metazoa</taxon>
        <taxon>Ecdysozoa</taxon>
        <taxon>Nematoda</taxon>
        <taxon>Chromadorea</taxon>
        <taxon>Rhabditida</taxon>
        <taxon>Spirurina</taxon>
        <taxon>Spiruromorpha</taxon>
        <taxon>Filarioidea</taxon>
        <taxon>Onchocercidae</taxon>
        <taxon>Onchocerca</taxon>
    </lineage>
</organism>
<comment type="catalytic activity">
    <reaction evidence="5">
        <text>O-phospho-L-threonyl-[protein] + H2O = L-threonyl-[protein] + phosphate</text>
        <dbReference type="Rhea" id="RHEA:47004"/>
        <dbReference type="Rhea" id="RHEA-COMP:11060"/>
        <dbReference type="Rhea" id="RHEA-COMP:11605"/>
        <dbReference type="ChEBI" id="CHEBI:15377"/>
        <dbReference type="ChEBI" id="CHEBI:30013"/>
        <dbReference type="ChEBI" id="CHEBI:43474"/>
        <dbReference type="ChEBI" id="CHEBI:61977"/>
        <dbReference type="EC" id="3.1.3.16"/>
    </reaction>
</comment>
<dbReference type="InterPro" id="IPR000340">
    <property type="entry name" value="Dual-sp_phosphatase_cat-dom"/>
</dbReference>
<evidence type="ECO:0000256" key="4">
    <source>
        <dbReference type="ARBA" id="ARBA00047761"/>
    </source>
</evidence>
<dbReference type="InterPro" id="IPR020422">
    <property type="entry name" value="TYR_PHOSPHATASE_DUAL_dom"/>
</dbReference>
<name>A0A8R1Y309_ONCVO</name>
<comment type="catalytic activity">
    <reaction evidence="4">
        <text>O-phospho-L-seryl-[protein] + H2O = L-seryl-[protein] + phosphate</text>
        <dbReference type="Rhea" id="RHEA:20629"/>
        <dbReference type="Rhea" id="RHEA-COMP:9863"/>
        <dbReference type="Rhea" id="RHEA-COMP:11604"/>
        <dbReference type="ChEBI" id="CHEBI:15377"/>
        <dbReference type="ChEBI" id="CHEBI:29999"/>
        <dbReference type="ChEBI" id="CHEBI:43474"/>
        <dbReference type="ChEBI" id="CHEBI:83421"/>
        <dbReference type="EC" id="3.1.3.16"/>
    </reaction>
</comment>
<reference evidence="9" key="2">
    <citation type="submission" date="2022-06" db="UniProtKB">
        <authorList>
            <consortium name="EnsemblMetazoa"/>
        </authorList>
    </citation>
    <scope>IDENTIFICATION</scope>
</reference>
<keyword evidence="6" id="KW-0812">Transmembrane</keyword>
<dbReference type="SUPFAM" id="SSF52799">
    <property type="entry name" value="(Phosphotyrosine protein) phosphatases II"/>
    <property type="match status" value="1"/>
</dbReference>
<evidence type="ECO:0000256" key="2">
    <source>
        <dbReference type="ARBA" id="ARBA00022801"/>
    </source>
</evidence>
<evidence type="ECO:0000256" key="3">
    <source>
        <dbReference type="ARBA" id="ARBA00022912"/>
    </source>
</evidence>
<feature type="transmembrane region" description="Helical" evidence="6">
    <location>
        <begin position="111"/>
        <end position="132"/>
    </location>
</feature>
<dbReference type="EnsemblMetazoa" id="OVOC9797.1">
    <property type="protein sequence ID" value="OVOC9797.1"/>
    <property type="gene ID" value="WBGene00246606"/>
</dbReference>
<comment type="similarity">
    <text evidence="1">Belongs to the protein-tyrosine phosphatase family. Non-receptor class dual specificity subfamily.</text>
</comment>
<dbReference type="InterPro" id="IPR003595">
    <property type="entry name" value="Tyr_Pase_cat"/>
</dbReference>
<sequence>MHDAGQINREEKRVVKTLFEWRSRSWYGMTQILPYLYLGGLRDANDVEQLKEKQITHVVSIHELSGRVGGTLKDLNILRIHMADLPEANINEHFAETATFIHRARLAKKSVLVHCVAGVSRSVCIVAAYLIVACDMSYAAALAYIVNKRPCANPNFGFRMQLAEYAGKRSLSDGKMMRNQFDSEAFDELKANDKKLLLLDYPAASLSNASNESGVFNNTKSPSSNTSIKKECIDYVECQDNTASRSIFNDANISFIDQ</sequence>
<dbReference type="GO" id="GO:0004725">
    <property type="term" value="F:protein tyrosine phosphatase activity"/>
    <property type="evidence" value="ECO:0007669"/>
    <property type="project" value="TreeGrafter"/>
</dbReference>
<evidence type="ECO:0000256" key="5">
    <source>
        <dbReference type="ARBA" id="ARBA00048336"/>
    </source>
</evidence>
<evidence type="ECO:0000313" key="10">
    <source>
        <dbReference type="Proteomes" id="UP000024404"/>
    </source>
</evidence>
<dbReference type="OMA" id="CDMSYAA"/>
<dbReference type="InterPro" id="IPR000387">
    <property type="entry name" value="Tyr_Pase_dom"/>
</dbReference>
<keyword evidence="10" id="KW-1185">Reference proteome</keyword>
<feature type="domain" description="Tyrosine-protein phosphatase" evidence="7">
    <location>
        <begin position="28"/>
        <end position="171"/>
    </location>
</feature>
<accession>A0A8R1Y309</accession>
<dbReference type="Proteomes" id="UP000024404">
    <property type="component" value="Unassembled WGS sequence"/>
</dbReference>
<evidence type="ECO:0000256" key="1">
    <source>
        <dbReference type="ARBA" id="ARBA00008601"/>
    </source>
</evidence>
<proteinExistence type="inferred from homology"/>
<keyword evidence="6" id="KW-0472">Membrane</keyword>
<dbReference type="PROSITE" id="PS50054">
    <property type="entry name" value="TYR_PHOSPHATASE_DUAL"/>
    <property type="match status" value="1"/>
</dbReference>
<dbReference type="GO" id="GO:0007165">
    <property type="term" value="P:signal transduction"/>
    <property type="evidence" value="ECO:0007669"/>
    <property type="project" value="TreeGrafter"/>
</dbReference>
<dbReference type="EMBL" id="CMVM020000293">
    <property type="status" value="NOT_ANNOTATED_CDS"/>
    <property type="molecule type" value="Genomic_DNA"/>
</dbReference>
<reference evidence="10" key="1">
    <citation type="submission" date="2013-10" db="EMBL/GenBank/DDBJ databases">
        <title>Genome sequencing of Onchocerca volvulus.</title>
        <authorList>
            <person name="Cotton J."/>
            <person name="Tsai J."/>
            <person name="Stanley E."/>
            <person name="Tracey A."/>
            <person name="Holroyd N."/>
            <person name="Lustigman S."/>
            <person name="Berriman M."/>
        </authorList>
    </citation>
    <scope>NUCLEOTIDE SEQUENCE</scope>
</reference>
<dbReference type="PROSITE" id="PS50056">
    <property type="entry name" value="TYR_PHOSPHATASE_2"/>
    <property type="match status" value="1"/>
</dbReference>
<dbReference type="Pfam" id="PF00782">
    <property type="entry name" value="DSPc"/>
    <property type="match status" value="1"/>
</dbReference>
<dbReference type="Gene3D" id="3.90.190.10">
    <property type="entry name" value="Protein tyrosine phosphatase superfamily"/>
    <property type="match status" value="1"/>
</dbReference>
<dbReference type="PRINTS" id="PR01908">
    <property type="entry name" value="ADSPHPHTASE"/>
</dbReference>
<keyword evidence="2" id="KW-0378">Hydrolase</keyword>
<evidence type="ECO:0000313" key="9">
    <source>
        <dbReference type="EnsemblMetazoa" id="OVOC9797.1"/>
    </source>
</evidence>
<dbReference type="GO" id="GO:0004722">
    <property type="term" value="F:protein serine/threonine phosphatase activity"/>
    <property type="evidence" value="ECO:0007669"/>
    <property type="project" value="UniProtKB-EC"/>
</dbReference>
<dbReference type="GO" id="GO:0005829">
    <property type="term" value="C:cytosol"/>
    <property type="evidence" value="ECO:0007669"/>
    <property type="project" value="TreeGrafter"/>
</dbReference>
<dbReference type="PANTHER" id="PTHR45948:SF2">
    <property type="entry name" value="DUAL SPECIFICITY PROTEIN PHOSPHATASE"/>
    <property type="match status" value="1"/>
</dbReference>
<evidence type="ECO:0000256" key="6">
    <source>
        <dbReference type="SAM" id="Phobius"/>
    </source>
</evidence>
<keyword evidence="6" id="KW-1133">Transmembrane helix</keyword>
<keyword evidence="3" id="KW-0904">Protein phosphatase</keyword>
<feature type="domain" description="Tyrosine specific protein phosphatases" evidence="8">
    <location>
        <begin position="92"/>
        <end position="150"/>
    </location>
</feature>
<dbReference type="InterPro" id="IPR029021">
    <property type="entry name" value="Prot-tyrosine_phosphatase-like"/>
</dbReference>
<dbReference type="AlphaFoldDB" id="A0A8R1Y309"/>
<dbReference type="SMART" id="SM00195">
    <property type="entry name" value="DSPc"/>
    <property type="match status" value="1"/>
</dbReference>